<accession>G8LYI8</accession>
<dbReference type="Proteomes" id="UP000005435">
    <property type="component" value="Chromosome"/>
</dbReference>
<feature type="transmembrane region" description="Helical" evidence="6">
    <location>
        <begin position="12"/>
        <end position="31"/>
    </location>
</feature>
<evidence type="ECO:0000256" key="3">
    <source>
        <dbReference type="ARBA" id="ARBA00022692"/>
    </source>
</evidence>
<reference evidence="8 9" key="2">
    <citation type="journal article" date="2012" name="Stand. Genomic Sci.">
        <title>Complete Genome Sequence of Clostridium clariflavum DSM 19732.</title>
        <authorList>
            <person name="Izquierdo J.A."/>
            <person name="Goodwin L."/>
            <person name="Davenport K.W."/>
            <person name="Teshima H."/>
            <person name="Bruce D."/>
            <person name="Detter C."/>
            <person name="Tapia R."/>
            <person name="Han S."/>
            <person name="Land M."/>
            <person name="Hauser L."/>
            <person name="Jeffries C.D."/>
            <person name="Han J."/>
            <person name="Pitluck S."/>
            <person name="Nolan M."/>
            <person name="Chen A."/>
            <person name="Huntemann M."/>
            <person name="Mavromatis K."/>
            <person name="Mikhailova N."/>
            <person name="Liolios K."/>
            <person name="Woyke T."/>
            <person name="Lynd L.R."/>
        </authorList>
    </citation>
    <scope>NUCLEOTIDE SEQUENCE [LARGE SCALE GENOMIC DNA]</scope>
    <source>
        <strain evidence="9">DSM 19732 / NBRC 101661 / EBR45</strain>
    </source>
</reference>
<feature type="transmembrane region" description="Helical" evidence="6">
    <location>
        <begin position="270"/>
        <end position="295"/>
    </location>
</feature>
<dbReference type="InterPro" id="IPR050545">
    <property type="entry name" value="Mycobact_MmpL"/>
</dbReference>
<evidence type="ECO:0000256" key="1">
    <source>
        <dbReference type="ARBA" id="ARBA00004651"/>
    </source>
</evidence>
<name>G8LYI8_ACECE</name>
<feature type="domain" description="Membrane transport protein MMPL" evidence="7">
    <location>
        <begin position="123"/>
        <end position="327"/>
    </location>
</feature>
<feature type="transmembrane region" description="Helical" evidence="6">
    <location>
        <begin position="546"/>
        <end position="566"/>
    </location>
</feature>
<dbReference type="InterPro" id="IPR004869">
    <property type="entry name" value="MMPL_dom"/>
</dbReference>
<dbReference type="GO" id="GO:0005886">
    <property type="term" value="C:plasma membrane"/>
    <property type="evidence" value="ECO:0007669"/>
    <property type="project" value="UniProtKB-SubCell"/>
</dbReference>
<evidence type="ECO:0000313" key="8">
    <source>
        <dbReference type="EMBL" id="AEV69976.1"/>
    </source>
</evidence>
<dbReference type="Gene3D" id="1.20.1640.10">
    <property type="entry name" value="Multidrug efflux transporter AcrB transmembrane domain"/>
    <property type="match status" value="2"/>
</dbReference>
<feature type="transmembrane region" description="Helical" evidence="6">
    <location>
        <begin position="199"/>
        <end position="219"/>
    </location>
</feature>
<feature type="transmembrane region" description="Helical" evidence="6">
    <location>
        <begin position="613"/>
        <end position="639"/>
    </location>
</feature>
<keyword evidence="4 6" id="KW-1133">Transmembrane helix</keyword>
<proteinExistence type="predicted"/>
<keyword evidence="5 6" id="KW-0472">Membrane</keyword>
<gene>
    <name evidence="8" type="ordered locus">Clocl_3494</name>
</gene>
<dbReference type="KEGG" id="ccl:Clocl_3494"/>
<keyword evidence="3 6" id="KW-0812">Transmembrane</keyword>
<keyword evidence="2" id="KW-1003">Cell membrane</keyword>
<feature type="domain" description="Membrane transport protein MMPL" evidence="7">
    <location>
        <begin position="468"/>
        <end position="676"/>
    </location>
</feature>
<organism evidence="8 9">
    <name type="scientific">Acetivibrio clariflavus (strain DSM 19732 / NBRC 101661 / EBR45)</name>
    <name type="common">Clostridium clariflavum</name>
    <dbReference type="NCBI Taxonomy" id="720554"/>
    <lineage>
        <taxon>Bacteria</taxon>
        <taxon>Bacillati</taxon>
        <taxon>Bacillota</taxon>
        <taxon>Clostridia</taxon>
        <taxon>Eubacteriales</taxon>
        <taxon>Oscillospiraceae</taxon>
        <taxon>Acetivibrio</taxon>
    </lineage>
</organism>
<comment type="subcellular location">
    <subcellularLocation>
        <location evidence="1">Cell membrane</location>
        <topology evidence="1">Multi-pass membrane protein</topology>
    </subcellularLocation>
</comment>
<dbReference type="EMBL" id="CP003065">
    <property type="protein sequence ID" value="AEV69976.1"/>
    <property type="molecule type" value="Genomic_DNA"/>
</dbReference>
<protein>
    <submittedName>
        <fullName evidence="8">Putative RND superfamily exporter</fullName>
    </submittedName>
</protein>
<dbReference type="AlphaFoldDB" id="G8LYI8"/>
<dbReference type="HOGENOM" id="CLU_007352_0_0_9"/>
<feature type="transmembrane region" description="Helical" evidence="6">
    <location>
        <begin position="572"/>
        <end position="592"/>
    </location>
</feature>
<evidence type="ECO:0000313" key="9">
    <source>
        <dbReference type="Proteomes" id="UP000005435"/>
    </source>
</evidence>
<evidence type="ECO:0000256" key="4">
    <source>
        <dbReference type="ARBA" id="ARBA00022989"/>
    </source>
</evidence>
<feature type="transmembrane region" description="Helical" evidence="6">
    <location>
        <begin position="651"/>
        <end position="673"/>
    </location>
</feature>
<keyword evidence="9" id="KW-1185">Reference proteome</keyword>
<reference evidence="9" key="1">
    <citation type="submission" date="2011-12" db="EMBL/GenBank/DDBJ databases">
        <title>Complete sequence of Clostridium clariflavum DSM 19732.</title>
        <authorList>
            <consortium name="US DOE Joint Genome Institute"/>
            <person name="Lucas S."/>
            <person name="Han J."/>
            <person name="Lapidus A."/>
            <person name="Cheng J.-F."/>
            <person name="Goodwin L."/>
            <person name="Pitluck S."/>
            <person name="Peters L."/>
            <person name="Teshima H."/>
            <person name="Detter J.C."/>
            <person name="Han C."/>
            <person name="Tapia R."/>
            <person name="Land M."/>
            <person name="Hauser L."/>
            <person name="Kyrpides N."/>
            <person name="Ivanova N."/>
            <person name="Pagani I."/>
            <person name="Kitzmiller T."/>
            <person name="Lynd L."/>
            <person name="Izquierdo J."/>
            <person name="Woyke T."/>
        </authorList>
    </citation>
    <scope>NUCLEOTIDE SEQUENCE [LARGE SCALE GENOMIC DNA]</scope>
    <source>
        <strain evidence="9">DSM 19732 / NBRC 101661 / EBR45</strain>
    </source>
</reference>
<evidence type="ECO:0000259" key="7">
    <source>
        <dbReference type="Pfam" id="PF03176"/>
    </source>
</evidence>
<dbReference type="Pfam" id="PF03176">
    <property type="entry name" value="MMPL"/>
    <property type="match status" value="2"/>
</dbReference>
<evidence type="ECO:0000256" key="5">
    <source>
        <dbReference type="ARBA" id="ARBA00023136"/>
    </source>
</evidence>
<evidence type="ECO:0000256" key="2">
    <source>
        <dbReference type="ARBA" id="ARBA00022475"/>
    </source>
</evidence>
<feature type="transmembrane region" description="Helical" evidence="6">
    <location>
        <begin position="522"/>
        <end position="539"/>
    </location>
</feature>
<feature type="transmembrane region" description="Helical" evidence="6">
    <location>
        <begin position="347"/>
        <end position="368"/>
    </location>
</feature>
<feature type="transmembrane region" description="Helical" evidence="6">
    <location>
        <begin position="307"/>
        <end position="326"/>
    </location>
</feature>
<dbReference type="RefSeq" id="WP_014256505.1">
    <property type="nucleotide sequence ID" value="NC_016627.1"/>
</dbReference>
<dbReference type="PANTHER" id="PTHR33406:SF13">
    <property type="entry name" value="MEMBRANE PROTEIN YDFJ"/>
    <property type="match status" value="1"/>
</dbReference>
<dbReference type="eggNOG" id="COG1033">
    <property type="taxonomic scope" value="Bacteria"/>
</dbReference>
<dbReference type="SUPFAM" id="SSF82866">
    <property type="entry name" value="Multidrug efflux transporter AcrB transmembrane domain"/>
    <property type="match status" value="2"/>
</dbReference>
<evidence type="ECO:0000256" key="6">
    <source>
        <dbReference type="SAM" id="Phobius"/>
    </source>
</evidence>
<dbReference type="PANTHER" id="PTHR33406">
    <property type="entry name" value="MEMBRANE PROTEIN MJ1562-RELATED"/>
    <property type="match status" value="1"/>
</dbReference>
<feature type="transmembrane region" description="Helical" evidence="6">
    <location>
        <begin position="175"/>
        <end position="192"/>
    </location>
</feature>
<dbReference type="STRING" id="720554.Clocl_3494"/>
<dbReference type="OrthoDB" id="9782006at2"/>
<sequence precursor="true">MKFGKAVVKFRLPILILTLILMIPSILGYIGTRVNYDMLDYLPENMETVIGQKELMNDFGKGAFSLIIAENMSNKDVAALKEKISKVEHVDTVIWYDSIADLSIPMEMLPDELYSAFNKENATLMAVFFDSSTSADVTIEAIREIRSICGKQCFVSGLSALVTDLKDLCEREEPIYVTLAVILACIAMFLLLDSWFIPFVFLASIGMMIMLNMGSNFFLGEISYITKAISAVLQLAVTMDYSIFLWHSYNEQLMTYADKEEAMAVAIKETLASVIGSSATTIAGFIALCFMSFTMGRDMGIVMAKGVLLGVIGSTTVLPALILILDKPLQKTKHRSLIPNMEKPAKGIVKAFPVFLTIFAILIAPSYYGYHKTNSEVYYDMGECLPKDIEYVIANSKLRENFDIASTHMLLVDTAVPSKDVRSMIKEMKKVDGVKYVLSLESVIGSRVPEEILPESVTSILKSDKWRLMLISSEYKVASDNVNHQIDRLNRILKKYDKNGMLIGEAPCMKDMIETTDHDFKVVNTVSILAIFVIIALVLRSISLPFILIAVIELAIFINLGLPHYFGQSLPFIAPICISTIQLGATVDYAILMTTRYKSERMAGNDKLTSVQIALTTSIPSIIVSGMELFAATFGVALYSDIDIISSMCMLMARGAIISSLMVIFVLPALLLFCDRVICKTTAGMTQINNRLDWRLSINEK</sequence>